<feature type="region of interest" description="Disordered" evidence="11">
    <location>
        <begin position="71"/>
        <end position="126"/>
    </location>
</feature>
<feature type="compositionally biased region" description="Low complexity" evidence="11">
    <location>
        <begin position="113"/>
        <end position="126"/>
    </location>
</feature>
<dbReference type="GO" id="GO:0055085">
    <property type="term" value="P:transmembrane transport"/>
    <property type="evidence" value="ECO:0007669"/>
    <property type="project" value="InterPro"/>
</dbReference>
<evidence type="ECO:0000256" key="10">
    <source>
        <dbReference type="RuleBase" id="RU362123"/>
    </source>
</evidence>
<dbReference type="GO" id="GO:0015891">
    <property type="term" value="P:siderophore transport"/>
    <property type="evidence" value="ECO:0007669"/>
    <property type="project" value="InterPro"/>
</dbReference>
<dbReference type="Proteomes" id="UP000020077">
    <property type="component" value="Unassembled WGS sequence"/>
</dbReference>
<keyword evidence="10" id="KW-0735">Signal-anchor</keyword>
<sequence>MTRQLAGWLLLSALLHAEILAILGPARAPIRSTAPARLEIRIQDSPHTVATDPAPPIETMTSPLAPFAMAEASSQGPFDSPGTPPEARLPMPAPLNETEANERISTPPEKAEASSPGSSNSPDASPEIPLPIEEWFFKSSELDEQPYPLISVVPAYPAYAQAHDLEGWVRLLLLIDESGRLRHLEVLEASSPPGIFEESALAAFRITPFSPGRRGGEAVKSRMIIRIDFNITGIEGTKLPGS</sequence>
<dbReference type="AlphaFoldDB" id="A0A080LT12"/>
<dbReference type="NCBIfam" id="TIGR01352">
    <property type="entry name" value="tonB_Cterm"/>
    <property type="match status" value="1"/>
</dbReference>
<accession>A0A080LT12</accession>
<keyword evidence="6" id="KW-0812">Transmembrane</keyword>
<keyword evidence="7 10" id="KW-0653">Protein transport</keyword>
<evidence type="ECO:0000256" key="11">
    <source>
        <dbReference type="SAM" id="MobiDB-lite"/>
    </source>
</evidence>
<comment type="subcellular location">
    <subcellularLocation>
        <location evidence="1 10">Cell inner membrane</location>
        <topology evidence="1 10">Single-pass membrane protein</topology>
        <orientation evidence="1 10">Periplasmic side</orientation>
    </subcellularLocation>
</comment>
<dbReference type="GO" id="GO:0015031">
    <property type="term" value="P:protein transport"/>
    <property type="evidence" value="ECO:0007669"/>
    <property type="project" value="UniProtKB-UniRule"/>
</dbReference>
<evidence type="ECO:0000256" key="8">
    <source>
        <dbReference type="ARBA" id="ARBA00022989"/>
    </source>
</evidence>
<feature type="domain" description="TonB C-terminal" evidence="12">
    <location>
        <begin position="141"/>
        <end position="238"/>
    </location>
</feature>
<protein>
    <recommendedName>
        <fullName evidence="10">Protein TonB</fullName>
    </recommendedName>
</protein>
<evidence type="ECO:0000256" key="3">
    <source>
        <dbReference type="ARBA" id="ARBA00022448"/>
    </source>
</evidence>
<keyword evidence="5 10" id="KW-0997">Cell inner membrane</keyword>
<evidence type="ECO:0000256" key="9">
    <source>
        <dbReference type="ARBA" id="ARBA00023136"/>
    </source>
</evidence>
<proteinExistence type="inferred from homology"/>
<evidence type="ECO:0000256" key="4">
    <source>
        <dbReference type="ARBA" id="ARBA00022475"/>
    </source>
</evidence>
<dbReference type="Gene3D" id="3.30.1150.10">
    <property type="match status" value="1"/>
</dbReference>
<dbReference type="InterPro" id="IPR006260">
    <property type="entry name" value="TonB/TolA_C"/>
</dbReference>
<organism evidence="13 14">
    <name type="scientific">Candidatus Accumulibacter phosphatis</name>
    <dbReference type="NCBI Taxonomy" id="327160"/>
    <lineage>
        <taxon>Bacteria</taxon>
        <taxon>Pseudomonadati</taxon>
        <taxon>Pseudomonadota</taxon>
        <taxon>Betaproteobacteria</taxon>
        <taxon>Candidatus Accumulibacter</taxon>
    </lineage>
</organism>
<comment type="function">
    <text evidence="10">Interacts with outer membrane receptor proteins that carry out high-affinity binding and energy dependent uptake into the periplasmic space of specific substrates. It could act to transduce energy from the cytoplasmic membrane to specific energy-requiring processes in the outer membrane, resulting in the release into the periplasm of ligands bound by these outer membrane proteins.</text>
</comment>
<dbReference type="PANTHER" id="PTHR33446:SF2">
    <property type="entry name" value="PROTEIN TONB"/>
    <property type="match status" value="1"/>
</dbReference>
<dbReference type="EMBL" id="JDVG02000659">
    <property type="protein sequence ID" value="KFB70715.1"/>
    <property type="molecule type" value="Genomic_DNA"/>
</dbReference>
<gene>
    <name evidence="13" type="ORF">AW09_004178</name>
</gene>
<name>A0A080LT12_9PROT</name>
<keyword evidence="8" id="KW-1133">Transmembrane helix</keyword>
<dbReference type="PRINTS" id="PR01374">
    <property type="entry name" value="TONBPROTEIN"/>
</dbReference>
<comment type="similarity">
    <text evidence="2 10">Belongs to the TonB family.</text>
</comment>
<dbReference type="PANTHER" id="PTHR33446">
    <property type="entry name" value="PROTEIN TONB-RELATED"/>
    <property type="match status" value="1"/>
</dbReference>
<dbReference type="Pfam" id="PF03544">
    <property type="entry name" value="TonB_C"/>
    <property type="match status" value="1"/>
</dbReference>
<dbReference type="SUPFAM" id="SSF74653">
    <property type="entry name" value="TolA/TonB C-terminal domain"/>
    <property type="match status" value="1"/>
</dbReference>
<evidence type="ECO:0000259" key="12">
    <source>
        <dbReference type="PROSITE" id="PS52015"/>
    </source>
</evidence>
<evidence type="ECO:0000256" key="2">
    <source>
        <dbReference type="ARBA" id="ARBA00006555"/>
    </source>
</evidence>
<evidence type="ECO:0000256" key="7">
    <source>
        <dbReference type="ARBA" id="ARBA00022927"/>
    </source>
</evidence>
<dbReference type="InterPro" id="IPR051045">
    <property type="entry name" value="TonB-dependent_transducer"/>
</dbReference>
<dbReference type="GO" id="GO:0031992">
    <property type="term" value="F:energy transducer activity"/>
    <property type="evidence" value="ECO:0007669"/>
    <property type="project" value="InterPro"/>
</dbReference>
<dbReference type="PROSITE" id="PS52015">
    <property type="entry name" value="TONB_CTD"/>
    <property type="match status" value="1"/>
</dbReference>
<dbReference type="GO" id="GO:0030288">
    <property type="term" value="C:outer membrane-bounded periplasmic space"/>
    <property type="evidence" value="ECO:0007669"/>
    <property type="project" value="InterPro"/>
</dbReference>
<evidence type="ECO:0000256" key="5">
    <source>
        <dbReference type="ARBA" id="ARBA00022519"/>
    </source>
</evidence>
<comment type="caution">
    <text evidence="13">The sequence shown here is derived from an EMBL/GenBank/DDBJ whole genome shotgun (WGS) entry which is preliminary data.</text>
</comment>
<evidence type="ECO:0000313" key="13">
    <source>
        <dbReference type="EMBL" id="KFB70715.1"/>
    </source>
</evidence>
<keyword evidence="3 10" id="KW-0813">Transport</keyword>
<dbReference type="InterPro" id="IPR037682">
    <property type="entry name" value="TonB_C"/>
</dbReference>
<keyword evidence="9" id="KW-0472">Membrane</keyword>
<dbReference type="InterPro" id="IPR003538">
    <property type="entry name" value="TonB"/>
</dbReference>
<keyword evidence="4 10" id="KW-1003">Cell membrane</keyword>
<evidence type="ECO:0000256" key="6">
    <source>
        <dbReference type="ARBA" id="ARBA00022692"/>
    </source>
</evidence>
<evidence type="ECO:0000313" key="14">
    <source>
        <dbReference type="Proteomes" id="UP000020077"/>
    </source>
</evidence>
<evidence type="ECO:0000256" key="1">
    <source>
        <dbReference type="ARBA" id="ARBA00004383"/>
    </source>
</evidence>
<reference evidence="13 14" key="1">
    <citation type="submission" date="2014-02" db="EMBL/GenBank/DDBJ databases">
        <title>Expanding our view of genomic diversity in Candidatus Accumulibacter clades.</title>
        <authorList>
            <person name="Skennerton C.T."/>
            <person name="Barr J.J."/>
            <person name="Slater F.R."/>
            <person name="Bond P.L."/>
            <person name="Tyson G.W."/>
        </authorList>
    </citation>
    <scope>NUCLEOTIDE SEQUENCE [LARGE SCALE GENOMIC DNA]</scope>
    <source>
        <strain evidence="14">BA-91</strain>
    </source>
</reference>
<dbReference type="GO" id="GO:0098797">
    <property type="term" value="C:plasma membrane protein complex"/>
    <property type="evidence" value="ECO:0007669"/>
    <property type="project" value="TreeGrafter"/>
</dbReference>